<keyword evidence="2" id="KW-1185">Reference proteome</keyword>
<gene>
    <name evidence="1" type="ordered locus">PANA_2530</name>
</gene>
<dbReference type="HOGENOM" id="CLU_1560398_0_0_6"/>
<evidence type="ECO:0000313" key="1">
    <source>
        <dbReference type="EMBL" id="ADD77697.1"/>
    </source>
</evidence>
<dbReference type="eggNOG" id="ENOG5032UZ4">
    <property type="taxonomic scope" value="Bacteria"/>
</dbReference>
<reference evidence="1 2" key="1">
    <citation type="journal article" date="2010" name="J. Bacteriol.">
        <title>Genome sequence of Pantoea ananatis LMG20103, the causative agent of Eucalyptus blight and dieback.</title>
        <authorList>
            <person name="De Maayer P."/>
            <person name="Chan W.Y."/>
            <person name="Venter S.N."/>
            <person name="Toth I.K."/>
            <person name="Birch P.R."/>
            <person name="Joubert F."/>
            <person name="Coutinho T.A."/>
        </authorList>
    </citation>
    <scope>NUCLEOTIDE SEQUENCE [LARGE SCALE GENOMIC DNA]</scope>
    <source>
        <strain evidence="1 2">LMG 20103</strain>
    </source>
</reference>
<protein>
    <submittedName>
        <fullName evidence="1">Uncharacterized protein</fullName>
    </submittedName>
</protein>
<dbReference type="EMBL" id="CP001875">
    <property type="protein sequence ID" value="ADD77697.1"/>
    <property type="molecule type" value="Genomic_DNA"/>
</dbReference>
<dbReference type="Proteomes" id="UP000001702">
    <property type="component" value="Chromosome"/>
</dbReference>
<proteinExistence type="predicted"/>
<name>D4GIG3_PANAM</name>
<organism evidence="1 2">
    <name type="scientific">Pantoea ananatis (strain LMG 20103)</name>
    <dbReference type="NCBI Taxonomy" id="706191"/>
    <lineage>
        <taxon>Bacteria</taxon>
        <taxon>Pseudomonadati</taxon>
        <taxon>Pseudomonadota</taxon>
        <taxon>Gammaproteobacteria</taxon>
        <taxon>Enterobacterales</taxon>
        <taxon>Erwiniaceae</taxon>
        <taxon>Pantoea</taxon>
    </lineage>
</organism>
<sequence>MRRHILCRFHFAQQIRRVTADTFSSDFYCLDHALWINDKRTTIRQTFVFAHDVEVAGQRASWVTNHRIFDFRDGVGRTVPGFVGKVGIGRHGIDVHAHFLELFVVIRYVAQFGWANESEVSRIEEENTPFTFNVFLGYINEFAVFECAVFERLNFGIDNGHVMASFRICDADYKFFGPTSNKPSLSIK</sequence>
<dbReference type="KEGG" id="pam:PANA_2530"/>
<accession>D4GIG3</accession>
<evidence type="ECO:0000313" key="2">
    <source>
        <dbReference type="Proteomes" id="UP000001702"/>
    </source>
</evidence>
<dbReference type="AlphaFoldDB" id="D4GIG3"/>